<sequence length="47" mass="5346">MIPYFPGPGPMSCQSAPGWHYWGCTDNQCPDYQLEPYNQHDSQPTSI</sequence>
<organism evidence="1 2">
    <name type="scientific">Staurois parvus</name>
    <dbReference type="NCBI Taxonomy" id="386267"/>
    <lineage>
        <taxon>Eukaryota</taxon>
        <taxon>Metazoa</taxon>
        <taxon>Chordata</taxon>
        <taxon>Craniata</taxon>
        <taxon>Vertebrata</taxon>
        <taxon>Euteleostomi</taxon>
        <taxon>Amphibia</taxon>
        <taxon>Batrachia</taxon>
        <taxon>Anura</taxon>
        <taxon>Neobatrachia</taxon>
        <taxon>Ranoidea</taxon>
        <taxon>Ranidae</taxon>
        <taxon>Staurois</taxon>
    </lineage>
</organism>
<feature type="non-terminal residue" evidence="1">
    <location>
        <position position="47"/>
    </location>
</feature>
<evidence type="ECO:0000313" key="1">
    <source>
        <dbReference type="EMBL" id="CAI9547645.1"/>
    </source>
</evidence>
<dbReference type="EMBL" id="CATNWA010004377">
    <property type="protein sequence ID" value="CAI9547645.1"/>
    <property type="molecule type" value="Genomic_DNA"/>
</dbReference>
<accession>A0ABN9BJ72</accession>
<name>A0ABN9BJ72_9NEOB</name>
<gene>
    <name evidence="1" type="ORF">SPARVUS_LOCUS3027813</name>
</gene>
<keyword evidence="2" id="KW-1185">Reference proteome</keyword>
<protein>
    <submittedName>
        <fullName evidence="1">Uncharacterized protein</fullName>
    </submittedName>
</protein>
<proteinExistence type="predicted"/>
<reference evidence="1" key="1">
    <citation type="submission" date="2023-05" db="EMBL/GenBank/DDBJ databases">
        <authorList>
            <person name="Stuckert A."/>
        </authorList>
    </citation>
    <scope>NUCLEOTIDE SEQUENCE</scope>
</reference>
<comment type="caution">
    <text evidence="1">The sequence shown here is derived from an EMBL/GenBank/DDBJ whole genome shotgun (WGS) entry which is preliminary data.</text>
</comment>
<dbReference type="Proteomes" id="UP001162483">
    <property type="component" value="Unassembled WGS sequence"/>
</dbReference>
<evidence type="ECO:0000313" key="2">
    <source>
        <dbReference type="Proteomes" id="UP001162483"/>
    </source>
</evidence>